<dbReference type="Pfam" id="PF12697">
    <property type="entry name" value="Abhydrolase_6"/>
    <property type="match status" value="1"/>
</dbReference>
<dbReference type="PRINTS" id="PR00412">
    <property type="entry name" value="EPOXHYDRLASE"/>
</dbReference>
<evidence type="ECO:0000313" key="3">
    <source>
        <dbReference type="EMBL" id="PJZ64732.1"/>
    </source>
</evidence>
<dbReference type="Proteomes" id="UP000231912">
    <property type="component" value="Unassembled WGS sequence"/>
</dbReference>
<dbReference type="PANTHER" id="PTHR43329">
    <property type="entry name" value="EPOXIDE HYDROLASE"/>
    <property type="match status" value="1"/>
</dbReference>
<evidence type="ECO:0000256" key="1">
    <source>
        <dbReference type="ARBA" id="ARBA00022801"/>
    </source>
</evidence>
<dbReference type="SUPFAM" id="SSF53474">
    <property type="entry name" value="alpha/beta-Hydrolases"/>
    <property type="match status" value="1"/>
</dbReference>
<name>A0A2M9Z8R7_9LEPT</name>
<feature type="domain" description="AB hydrolase-1" evidence="2">
    <location>
        <begin position="30"/>
        <end position="293"/>
    </location>
</feature>
<sequence>MPTEFERRKIQANGLEFEVLKLGRGKNLGLFLHGFPDDARSFLPLMEKFSSEDFTCYAPFLRGYSKGSVPEEWKSGKNRTVSIADLAEDLDSLLERIKLKEKPDKVLVLGHDWGSIAAYGLANLSPRSFDILATVSVPPLPVFLKNLFLHPSQLLRSWYILYFQLRLGIPEKSILEGNLLRKLWKDWSPNWAIPEERFREVGQNLKDEEILGTALGYYRGLLTPDSFRDWNRSRELVFRKISIPSVILSGDRDGCIDKDMFEGLETSFRAPFEFHLVSQSGHFLPLENPDKVFSIVLDFWKRYS</sequence>
<reference evidence="3 4" key="1">
    <citation type="submission" date="2017-07" db="EMBL/GenBank/DDBJ databases">
        <title>Leptospira spp. isolated from tropical soils.</title>
        <authorList>
            <person name="Thibeaux R."/>
            <person name="Iraola G."/>
            <person name="Ferres I."/>
            <person name="Bierque E."/>
            <person name="Girault D."/>
            <person name="Soupe-Gilbert M.-E."/>
            <person name="Picardeau M."/>
            <person name="Goarant C."/>
        </authorList>
    </citation>
    <scope>NUCLEOTIDE SEQUENCE [LARGE SCALE GENOMIC DNA]</scope>
    <source>
        <strain evidence="3 4">FH2-C-A2</strain>
    </source>
</reference>
<dbReference type="InterPro" id="IPR029058">
    <property type="entry name" value="AB_hydrolase_fold"/>
</dbReference>
<gene>
    <name evidence="3" type="ORF">CH371_16555</name>
</gene>
<dbReference type="GO" id="GO:0016787">
    <property type="term" value="F:hydrolase activity"/>
    <property type="evidence" value="ECO:0007669"/>
    <property type="project" value="UniProtKB-KW"/>
</dbReference>
<accession>A0A2M9Z8R7</accession>
<comment type="caution">
    <text evidence="3">The sequence shown here is derived from an EMBL/GenBank/DDBJ whole genome shotgun (WGS) entry which is preliminary data.</text>
</comment>
<dbReference type="InterPro" id="IPR000073">
    <property type="entry name" value="AB_hydrolase_1"/>
</dbReference>
<dbReference type="Gene3D" id="3.40.50.1820">
    <property type="entry name" value="alpha/beta hydrolase"/>
    <property type="match status" value="1"/>
</dbReference>
<dbReference type="AlphaFoldDB" id="A0A2M9Z8R7"/>
<evidence type="ECO:0000259" key="2">
    <source>
        <dbReference type="Pfam" id="PF12697"/>
    </source>
</evidence>
<dbReference type="RefSeq" id="WP_100759878.1">
    <property type="nucleotide sequence ID" value="NZ_NPDT01000008.1"/>
</dbReference>
<evidence type="ECO:0000313" key="4">
    <source>
        <dbReference type="Proteomes" id="UP000231912"/>
    </source>
</evidence>
<proteinExistence type="predicted"/>
<protein>
    <submittedName>
        <fullName evidence="3">Alpha/beta hydrolase</fullName>
    </submittedName>
</protein>
<dbReference type="EMBL" id="NPDT01000008">
    <property type="protein sequence ID" value="PJZ64732.1"/>
    <property type="molecule type" value="Genomic_DNA"/>
</dbReference>
<keyword evidence="1 3" id="KW-0378">Hydrolase</keyword>
<dbReference type="InterPro" id="IPR000639">
    <property type="entry name" value="Epox_hydrolase-like"/>
</dbReference>
<organism evidence="3 4">
    <name type="scientific">Leptospira wolffii</name>
    <dbReference type="NCBI Taxonomy" id="409998"/>
    <lineage>
        <taxon>Bacteria</taxon>
        <taxon>Pseudomonadati</taxon>
        <taxon>Spirochaetota</taxon>
        <taxon>Spirochaetia</taxon>
        <taxon>Leptospirales</taxon>
        <taxon>Leptospiraceae</taxon>
        <taxon>Leptospira</taxon>
    </lineage>
</organism>